<dbReference type="PANTHER" id="PTHR38590">
    <property type="entry name" value="BLL0828 PROTEIN"/>
    <property type="match status" value="1"/>
</dbReference>
<dbReference type="InterPro" id="IPR011335">
    <property type="entry name" value="Restrct_endonuc-II-like"/>
</dbReference>
<dbReference type="PANTHER" id="PTHR38590:SF1">
    <property type="entry name" value="BLL0828 PROTEIN"/>
    <property type="match status" value="1"/>
</dbReference>
<protein>
    <submittedName>
        <fullName evidence="2">DUF559 domain-containing protein</fullName>
    </submittedName>
</protein>
<feature type="domain" description="DUF559" evidence="1">
    <location>
        <begin position="10"/>
        <end position="112"/>
    </location>
</feature>
<dbReference type="Proteomes" id="UP000763641">
    <property type="component" value="Unassembled WGS sequence"/>
</dbReference>
<dbReference type="SUPFAM" id="SSF52980">
    <property type="entry name" value="Restriction endonuclease-like"/>
    <property type="match status" value="1"/>
</dbReference>
<proteinExistence type="predicted"/>
<dbReference type="RefSeq" id="WP_204198764.1">
    <property type="nucleotide sequence ID" value="NZ_JAFEMC010000002.1"/>
</dbReference>
<dbReference type="Gene3D" id="3.40.960.10">
    <property type="entry name" value="VSR Endonuclease"/>
    <property type="match status" value="1"/>
</dbReference>
<organism evidence="2 3">
    <name type="scientific">Sphingomonas longa</name>
    <dbReference type="NCBI Taxonomy" id="2778730"/>
    <lineage>
        <taxon>Bacteria</taxon>
        <taxon>Pseudomonadati</taxon>
        <taxon>Pseudomonadota</taxon>
        <taxon>Alphaproteobacteria</taxon>
        <taxon>Sphingomonadales</taxon>
        <taxon>Sphingomonadaceae</taxon>
        <taxon>Sphingomonas</taxon>
    </lineage>
</organism>
<dbReference type="InterPro" id="IPR047216">
    <property type="entry name" value="Endonuclease_DUF559_bact"/>
</dbReference>
<keyword evidence="3" id="KW-1185">Reference proteome</keyword>
<dbReference type="EMBL" id="JAFEMC010000002">
    <property type="protein sequence ID" value="MBM6576661.1"/>
    <property type="molecule type" value="Genomic_DNA"/>
</dbReference>
<dbReference type="InterPro" id="IPR007569">
    <property type="entry name" value="DUF559"/>
</dbReference>
<accession>A0ABS2D972</accession>
<reference evidence="2 3" key="1">
    <citation type="submission" date="2020-12" db="EMBL/GenBank/DDBJ databases">
        <title>Sphingomonas sp.</title>
        <authorList>
            <person name="Kim M.K."/>
        </authorList>
    </citation>
    <scope>NUCLEOTIDE SEQUENCE [LARGE SCALE GENOMIC DNA]</scope>
    <source>
        <strain evidence="2 3">BT552</strain>
    </source>
</reference>
<evidence type="ECO:0000313" key="2">
    <source>
        <dbReference type="EMBL" id="MBM6576661.1"/>
    </source>
</evidence>
<dbReference type="Pfam" id="PF04480">
    <property type="entry name" value="DUF559"/>
    <property type="match status" value="1"/>
</dbReference>
<evidence type="ECO:0000259" key="1">
    <source>
        <dbReference type="Pfam" id="PF04480"/>
    </source>
</evidence>
<name>A0ABS2D972_9SPHN</name>
<sequence length="131" mass="14409">MLRAPGVTVRRARTLRSDMSLPEVLLWRELRKRPAGLKFRRQHPAGPYILDFFCASADLAIEVDGEAHNRGERPANDASRNAWLTLHDIATLRIAASAILADLSAVIDHIVATSSPDRLLALAEENEGPPP</sequence>
<comment type="caution">
    <text evidence="2">The sequence shown here is derived from an EMBL/GenBank/DDBJ whole genome shotgun (WGS) entry which is preliminary data.</text>
</comment>
<dbReference type="CDD" id="cd01038">
    <property type="entry name" value="Endonuclease_DUF559"/>
    <property type="match status" value="1"/>
</dbReference>
<evidence type="ECO:0000313" key="3">
    <source>
        <dbReference type="Proteomes" id="UP000763641"/>
    </source>
</evidence>
<gene>
    <name evidence="2" type="ORF">ILT43_09765</name>
</gene>